<proteinExistence type="predicted"/>
<evidence type="ECO:0000313" key="3">
    <source>
        <dbReference type="Proteomes" id="UP001566331"/>
    </source>
</evidence>
<accession>A0ABV4HT09</accession>
<evidence type="ECO:0000256" key="1">
    <source>
        <dbReference type="SAM" id="MobiDB-lite"/>
    </source>
</evidence>
<evidence type="ECO:0008006" key="4">
    <source>
        <dbReference type="Google" id="ProtNLM"/>
    </source>
</evidence>
<dbReference type="RefSeq" id="WP_370564731.1">
    <property type="nucleotide sequence ID" value="NZ_JBFWIB010000010.1"/>
</dbReference>
<feature type="region of interest" description="Disordered" evidence="1">
    <location>
        <begin position="34"/>
        <end position="58"/>
    </location>
</feature>
<reference evidence="2 3" key="1">
    <citation type="submission" date="2024-07" db="EMBL/GenBank/DDBJ databases">
        <title>Luteimonas salilacus sp. nov., isolated from the shore soil of Salt Lake in Tibet of China.</title>
        <authorList>
            <person name="Zhang X."/>
            <person name="Li A."/>
        </authorList>
    </citation>
    <scope>NUCLEOTIDE SEQUENCE [LARGE SCALE GENOMIC DNA]</scope>
    <source>
        <strain evidence="2 3">B3-2-R+30</strain>
    </source>
</reference>
<evidence type="ECO:0000313" key="2">
    <source>
        <dbReference type="EMBL" id="MEZ0475902.1"/>
    </source>
</evidence>
<sequence>MKHQAETVTADTTDATRPFARQVARELTQDEIAAIAGGKGDTTHATGPNGDDPSDPGV</sequence>
<comment type="caution">
    <text evidence="2">The sequence shown here is derived from an EMBL/GenBank/DDBJ whole genome shotgun (WGS) entry which is preliminary data.</text>
</comment>
<keyword evidence="3" id="KW-1185">Reference proteome</keyword>
<dbReference type="Proteomes" id="UP001566331">
    <property type="component" value="Unassembled WGS sequence"/>
</dbReference>
<dbReference type="EMBL" id="JBFWIC010000023">
    <property type="protein sequence ID" value="MEZ0475902.1"/>
    <property type="molecule type" value="Genomic_DNA"/>
</dbReference>
<gene>
    <name evidence="2" type="ORF">AB6713_14970</name>
</gene>
<protein>
    <recommendedName>
        <fullName evidence="4">Benenodin family lasso peptide</fullName>
    </recommendedName>
</protein>
<name>A0ABV4HT09_9GAMM</name>
<organism evidence="2 3">
    <name type="scientific">Luteimonas salinilitoris</name>
    <dbReference type="NCBI Taxonomy" id="3237697"/>
    <lineage>
        <taxon>Bacteria</taxon>
        <taxon>Pseudomonadati</taxon>
        <taxon>Pseudomonadota</taxon>
        <taxon>Gammaproteobacteria</taxon>
        <taxon>Lysobacterales</taxon>
        <taxon>Lysobacteraceae</taxon>
        <taxon>Luteimonas</taxon>
    </lineage>
</organism>